<name>A0A1U7H2X5_9CYAN</name>
<evidence type="ECO:0000256" key="2">
    <source>
        <dbReference type="ARBA" id="ARBA00022692"/>
    </source>
</evidence>
<dbReference type="Pfam" id="PF00805">
    <property type="entry name" value="Pentapeptide"/>
    <property type="match status" value="5"/>
</dbReference>
<dbReference type="GO" id="GO:0016020">
    <property type="term" value="C:membrane"/>
    <property type="evidence" value="ECO:0007669"/>
    <property type="project" value="UniProtKB-SubCell"/>
</dbReference>
<protein>
    <submittedName>
        <fullName evidence="8">Low-complexity protein</fullName>
    </submittedName>
</protein>
<dbReference type="InterPro" id="IPR001646">
    <property type="entry name" value="5peptide_repeat"/>
</dbReference>
<evidence type="ECO:0000259" key="7">
    <source>
        <dbReference type="Pfam" id="PF06271"/>
    </source>
</evidence>
<evidence type="ECO:0000256" key="4">
    <source>
        <dbReference type="ARBA" id="ARBA00023136"/>
    </source>
</evidence>
<feature type="transmembrane region" description="Helical" evidence="6">
    <location>
        <begin position="101"/>
        <end position="122"/>
    </location>
</feature>
<dbReference type="PANTHER" id="PTHR14136">
    <property type="entry name" value="BTB_POZ DOMAIN-CONTAINING PROTEIN KCTD9"/>
    <property type="match status" value="1"/>
</dbReference>
<dbReference type="Proteomes" id="UP000186391">
    <property type="component" value="Unassembled WGS sequence"/>
</dbReference>
<dbReference type="InterPro" id="IPR010432">
    <property type="entry name" value="RDD"/>
</dbReference>
<sequence>MATPIVRRSNDQSSSSQSNQPGKPKALPLSTRRVAAWATEMTLLVISGLIPFSLGAYLNTRTDLNRVPLNPVLIVTEREIARPLALPVSYGTRNVAWPTNFLWAVAILAPLTLSGWQLLLLAKTGSTLPKRWFGVRVVNCQGKPPGLGAVLLREGVGRWTLSLSVAYMLWRNSPTFPNLGVFTFLSGLIMLLEARGLPLRQRRAIHDIIAGTYTIDANQPFTPSQLKNQKQTQWTEAADEDAAIASVVITPSETTQPPAHPWEWLRRNPSITLLAIALLSMAGVLATLVGTQIYIQTQQNRRVLEQRNSQQFLALVKQLSPNSGISNEERRSAILAMGTLNDPQASKYLVELLAKETDPSQLETIQQALTNIGLSAIPDLKRMNQSLAEDLESTSNPSPERALRQKRLQSNQQTINKIIAVNSAKVNDLDLSRTQLFQNGTADSPIFNLALDKVDLSGINFKGANLSFASLRGSSFRGVGEDGRWDTFDDWIADLSAAQFKQADLRETNLSRVLMVRTDFSRANLKGANLTNARLVSANLSSVQLMGADVRGAVLENASLTGADLSEAIFNDADLYAARLGRVIAIGTQLPFANLSKTDWQAADLSGANLQRADLSNANLSATRLTNTNLRSANLTGVNFRNADLSLADLRGANLTEADFQGAILFPAKQDPADQFVQTPSTGPQSAVVKGVDFSQAKNLDTKQLAYICTQGGIHPRCP</sequence>
<dbReference type="Gene3D" id="2.160.20.80">
    <property type="entry name" value="E3 ubiquitin-protein ligase SopA"/>
    <property type="match status" value="2"/>
</dbReference>
<reference evidence="8 9" key="1">
    <citation type="submission" date="2016-11" db="EMBL/GenBank/DDBJ databases">
        <title>Draft Genome Sequences of Nine Cyanobacterial Strains from Diverse Habitats.</title>
        <authorList>
            <person name="Zhu T."/>
            <person name="Hou S."/>
            <person name="Lu X."/>
            <person name="Hess W.R."/>
        </authorList>
    </citation>
    <scope>NUCLEOTIDE SEQUENCE [LARGE SCALE GENOMIC DNA]</scope>
    <source>
        <strain evidence="8 9">NIES-592</strain>
    </source>
</reference>
<keyword evidence="3 6" id="KW-1133">Transmembrane helix</keyword>
<dbReference type="AlphaFoldDB" id="A0A1U7H2X5"/>
<feature type="compositionally biased region" description="Low complexity" evidence="5">
    <location>
        <begin position="11"/>
        <end position="20"/>
    </location>
</feature>
<dbReference type="Pfam" id="PF06271">
    <property type="entry name" value="RDD"/>
    <property type="match status" value="1"/>
</dbReference>
<gene>
    <name evidence="8" type="ORF">NIES592_05075</name>
</gene>
<feature type="domain" description="RDD" evidence="7">
    <location>
        <begin position="30"/>
        <end position="211"/>
    </location>
</feature>
<dbReference type="EMBL" id="MRCA01000002">
    <property type="protein sequence ID" value="OKH15474.1"/>
    <property type="molecule type" value="Genomic_DNA"/>
</dbReference>
<organism evidence="8 9">
    <name type="scientific">Fischerella major NIES-592</name>
    <dbReference type="NCBI Taxonomy" id="210994"/>
    <lineage>
        <taxon>Bacteria</taxon>
        <taxon>Bacillati</taxon>
        <taxon>Cyanobacteriota</taxon>
        <taxon>Cyanophyceae</taxon>
        <taxon>Nostocales</taxon>
        <taxon>Hapalosiphonaceae</taxon>
        <taxon>Fischerella</taxon>
    </lineage>
</organism>
<evidence type="ECO:0000256" key="5">
    <source>
        <dbReference type="SAM" id="MobiDB-lite"/>
    </source>
</evidence>
<evidence type="ECO:0000313" key="8">
    <source>
        <dbReference type="EMBL" id="OKH15474.1"/>
    </source>
</evidence>
<evidence type="ECO:0000256" key="1">
    <source>
        <dbReference type="ARBA" id="ARBA00004141"/>
    </source>
</evidence>
<dbReference type="RefSeq" id="WP_073555105.1">
    <property type="nucleotide sequence ID" value="NZ_MRCA01000002.1"/>
</dbReference>
<feature type="transmembrane region" description="Helical" evidence="6">
    <location>
        <begin position="176"/>
        <end position="194"/>
    </location>
</feature>
<accession>A0A1U7H2X5</accession>
<dbReference type="OrthoDB" id="416727at2"/>
<feature type="transmembrane region" description="Helical" evidence="6">
    <location>
        <begin position="34"/>
        <end position="58"/>
    </location>
</feature>
<dbReference type="SUPFAM" id="SSF141571">
    <property type="entry name" value="Pentapeptide repeat-like"/>
    <property type="match status" value="2"/>
</dbReference>
<proteinExistence type="predicted"/>
<keyword evidence="4 6" id="KW-0472">Membrane</keyword>
<evidence type="ECO:0000313" key="9">
    <source>
        <dbReference type="Proteomes" id="UP000186391"/>
    </source>
</evidence>
<dbReference type="InterPro" id="IPR051082">
    <property type="entry name" value="Pentapeptide-BTB/POZ_domain"/>
</dbReference>
<comment type="subcellular location">
    <subcellularLocation>
        <location evidence="1">Membrane</location>
        <topology evidence="1">Multi-pass membrane protein</topology>
    </subcellularLocation>
</comment>
<dbReference type="PANTHER" id="PTHR14136:SF17">
    <property type="entry name" value="BTB_POZ DOMAIN-CONTAINING PROTEIN KCTD9"/>
    <property type="match status" value="1"/>
</dbReference>
<evidence type="ECO:0000256" key="3">
    <source>
        <dbReference type="ARBA" id="ARBA00022989"/>
    </source>
</evidence>
<keyword evidence="2 6" id="KW-0812">Transmembrane</keyword>
<keyword evidence="9" id="KW-1185">Reference proteome</keyword>
<feature type="transmembrane region" description="Helical" evidence="6">
    <location>
        <begin position="271"/>
        <end position="295"/>
    </location>
</feature>
<evidence type="ECO:0000256" key="6">
    <source>
        <dbReference type="SAM" id="Phobius"/>
    </source>
</evidence>
<comment type="caution">
    <text evidence="8">The sequence shown here is derived from an EMBL/GenBank/DDBJ whole genome shotgun (WGS) entry which is preliminary data.</text>
</comment>
<feature type="region of interest" description="Disordered" evidence="5">
    <location>
        <begin position="1"/>
        <end position="27"/>
    </location>
</feature>